<accession>A0AAW4GCV1</accession>
<feature type="region of interest" description="Disordered" evidence="1">
    <location>
        <begin position="1"/>
        <end position="27"/>
    </location>
</feature>
<dbReference type="EMBL" id="JAFFTA010000001">
    <property type="protein sequence ID" value="MBM9911899.1"/>
    <property type="molecule type" value="Genomic_DNA"/>
</dbReference>
<reference evidence="2" key="2">
    <citation type="submission" date="2021-01" db="EMBL/GenBank/DDBJ databases">
        <authorList>
            <person name="Yu Y."/>
        </authorList>
    </citation>
    <scope>NUCLEOTIDE SEQUENCE</scope>
    <source>
        <strain evidence="2">As-5</strain>
        <strain evidence="3">As-6</strain>
    </source>
</reference>
<proteinExistence type="predicted"/>
<dbReference type="AlphaFoldDB" id="A0AAW4GCV1"/>
<keyword evidence="4" id="KW-1185">Reference proteome</keyword>
<evidence type="ECO:0000313" key="3">
    <source>
        <dbReference type="EMBL" id="MBM9939874.1"/>
    </source>
</evidence>
<dbReference type="Proteomes" id="UP000749453">
    <property type="component" value="Unassembled WGS sequence"/>
</dbReference>
<evidence type="ECO:0000313" key="4">
    <source>
        <dbReference type="Proteomes" id="UP000749453"/>
    </source>
</evidence>
<dbReference type="EMBL" id="JAFFTB010000030">
    <property type="protein sequence ID" value="MBM9939874.1"/>
    <property type="molecule type" value="Genomic_DNA"/>
</dbReference>
<name>A0AAW4GCV1_9GAMM</name>
<dbReference type="RefSeq" id="WP_205404370.1">
    <property type="nucleotide sequence ID" value="NZ_JAFFTA010000001.1"/>
</dbReference>
<evidence type="ECO:0000256" key="1">
    <source>
        <dbReference type="SAM" id="MobiDB-lite"/>
    </source>
</evidence>
<evidence type="ECO:0000313" key="2">
    <source>
        <dbReference type="EMBL" id="MBM9911899.1"/>
    </source>
</evidence>
<evidence type="ECO:0000313" key="5">
    <source>
        <dbReference type="Proteomes" id="UP000784064"/>
    </source>
</evidence>
<sequence>MAAPSRKRCAGQARNRKAHTANPKHRRKVGTIACVQTVGIARSVGKVMDPATGAEYSVDIGIDGGVQITSGATGRRWTAAWDELIDLAIAAGIDRGAD</sequence>
<comment type="caution">
    <text evidence="2">The sequence shown here is derived from an EMBL/GenBank/DDBJ whole genome shotgun (WGS) entry which is preliminary data.</text>
</comment>
<reference evidence="4" key="1">
    <citation type="submission" date="2021-01" db="EMBL/GenBank/DDBJ databases">
        <title>Stenotrophomonas maltophilia.</title>
        <authorList>
            <person name="Yu Y."/>
        </authorList>
    </citation>
    <scope>NUCLEOTIDE SEQUENCE [LARGE SCALE GENOMIC DNA]</scope>
    <source>
        <strain evidence="4">As-6</strain>
    </source>
</reference>
<dbReference type="Proteomes" id="UP000784064">
    <property type="component" value="Unassembled WGS sequence"/>
</dbReference>
<gene>
    <name evidence="2" type="ORF">JJW18_00250</name>
    <name evidence="3" type="ORF">JJW19_17210</name>
</gene>
<protein>
    <submittedName>
        <fullName evidence="2">Uncharacterized protein</fullName>
    </submittedName>
</protein>
<organism evidence="2 5">
    <name type="scientific">Stenotrophomonas lactitubi</name>
    <dbReference type="NCBI Taxonomy" id="2045214"/>
    <lineage>
        <taxon>Bacteria</taxon>
        <taxon>Pseudomonadati</taxon>
        <taxon>Pseudomonadota</taxon>
        <taxon>Gammaproteobacteria</taxon>
        <taxon>Lysobacterales</taxon>
        <taxon>Lysobacteraceae</taxon>
        <taxon>Stenotrophomonas</taxon>
    </lineage>
</organism>